<reference evidence="5" key="2">
    <citation type="submission" date="2022-06" db="UniProtKB">
        <authorList>
            <consortium name="EnsemblMetazoa"/>
        </authorList>
    </citation>
    <scope>IDENTIFICATION</scope>
    <source>
        <strain evidence="5">PS312</strain>
    </source>
</reference>
<dbReference type="InterPro" id="IPR052954">
    <property type="entry name" value="GPCR-Ligand_Int"/>
</dbReference>
<accession>A0A8R1UAI6</accession>
<dbReference type="CDD" id="cd14978">
    <property type="entry name" value="7tmA_FMRFamide_R-like"/>
    <property type="match status" value="1"/>
</dbReference>
<dbReference type="PANTHER" id="PTHR46641">
    <property type="entry name" value="FMRFAMIDE RECEPTOR-RELATED"/>
    <property type="match status" value="1"/>
</dbReference>
<protein>
    <submittedName>
        <fullName evidence="5">G protein-coupled receptor</fullName>
    </submittedName>
</protein>
<dbReference type="InterPro" id="IPR017452">
    <property type="entry name" value="GPCR_Rhodpsn_7TM"/>
</dbReference>
<dbReference type="Gene3D" id="1.20.1070.10">
    <property type="entry name" value="Rhodopsin 7-helix transmembrane proteins"/>
    <property type="match status" value="1"/>
</dbReference>
<dbReference type="InterPro" id="IPR000276">
    <property type="entry name" value="GPCR_Rhodpsn"/>
</dbReference>
<evidence type="ECO:0000256" key="2">
    <source>
        <dbReference type="ARBA" id="ARBA00022692"/>
    </source>
</evidence>
<dbReference type="Proteomes" id="UP000005239">
    <property type="component" value="Unassembled WGS sequence"/>
</dbReference>
<comment type="subcellular location">
    <subcellularLocation>
        <location evidence="1">Membrane</location>
    </subcellularLocation>
</comment>
<dbReference type="GO" id="GO:0007218">
    <property type="term" value="P:neuropeptide signaling pathway"/>
    <property type="evidence" value="ECO:0000318"/>
    <property type="project" value="GO_Central"/>
</dbReference>
<proteinExistence type="predicted"/>
<gene>
    <name evidence="5" type="primary">WBGene00101810</name>
</gene>
<organism evidence="5 6">
    <name type="scientific">Pristionchus pacificus</name>
    <name type="common">Parasitic nematode worm</name>
    <dbReference type="NCBI Taxonomy" id="54126"/>
    <lineage>
        <taxon>Eukaryota</taxon>
        <taxon>Metazoa</taxon>
        <taxon>Ecdysozoa</taxon>
        <taxon>Nematoda</taxon>
        <taxon>Chromadorea</taxon>
        <taxon>Rhabditida</taxon>
        <taxon>Rhabditina</taxon>
        <taxon>Diplogasteromorpha</taxon>
        <taxon>Diplogasteroidea</taxon>
        <taxon>Neodiplogasteridae</taxon>
        <taxon>Pristionchus</taxon>
    </lineage>
</organism>
<evidence type="ECO:0000256" key="1">
    <source>
        <dbReference type="ARBA" id="ARBA00004370"/>
    </source>
</evidence>
<dbReference type="Pfam" id="PF00001">
    <property type="entry name" value="7tm_1"/>
    <property type="match status" value="1"/>
</dbReference>
<evidence type="ECO:0000313" key="6">
    <source>
        <dbReference type="Proteomes" id="UP000005239"/>
    </source>
</evidence>
<accession>A0A2A6CAS4</accession>
<evidence type="ECO:0000313" key="5">
    <source>
        <dbReference type="EnsemblMetazoa" id="PPA12256.1"/>
    </source>
</evidence>
<dbReference type="GO" id="GO:0005886">
    <property type="term" value="C:plasma membrane"/>
    <property type="evidence" value="ECO:0000318"/>
    <property type="project" value="GO_Central"/>
</dbReference>
<dbReference type="GO" id="GO:0008188">
    <property type="term" value="F:neuropeptide receptor activity"/>
    <property type="evidence" value="ECO:0000318"/>
    <property type="project" value="GO_Central"/>
</dbReference>
<dbReference type="PRINTS" id="PR00237">
    <property type="entry name" value="GPCRRHODOPSN"/>
</dbReference>
<dbReference type="PROSITE" id="PS50262">
    <property type="entry name" value="G_PROTEIN_RECEP_F1_2"/>
    <property type="match status" value="1"/>
</dbReference>
<keyword evidence="3" id="KW-1133">Transmembrane helix</keyword>
<name>A0A2A6CAS4_PRIPA</name>
<keyword evidence="4" id="KW-0472">Membrane</keyword>
<dbReference type="AlphaFoldDB" id="A0A2A6CAS4"/>
<evidence type="ECO:0000256" key="3">
    <source>
        <dbReference type="ARBA" id="ARBA00022989"/>
    </source>
</evidence>
<keyword evidence="2" id="KW-0812">Transmembrane</keyword>
<sequence length="370" mass="41959">MASSSSTISSYLLNSSLSSTEYEDVFHYCHQEKETCYLVVFVEPILCIIGFILNVACIIAFLSVSTHSYFRKTSLLFYLVALTFCNALQLLLSIFVIILPAMEQYIIHYPDSREGRAVHSFTTMTVKYGYPLMMAANYAAIWLLALICAQRFQAICHPQNVWKKRLSCIRRSKIAVGIVAFMAFAMNILRFFELEYSENGVDLTHTAMKGNVAYKIVMEGLCYAILVYGIPILILVWLNINTCKLIMNKEIHVSATSRRPAEYRTAMMTVCVFIFFFLCCTLAASLRLFTLVTDADVHSTDMLWLVDVSNLLMNINALVTPILYFLFTRGFRDLFFVIRFAPQRNPSPFGVLEKSPLTTDDDMASPISGV</sequence>
<keyword evidence="6" id="KW-1185">Reference proteome</keyword>
<dbReference type="OrthoDB" id="5860339at2759"/>
<dbReference type="SUPFAM" id="SSF81321">
    <property type="entry name" value="Family A G protein-coupled receptor-like"/>
    <property type="match status" value="1"/>
</dbReference>
<dbReference type="PANTHER" id="PTHR46641:SF16">
    <property type="entry name" value="G-PROTEIN COUPLED RECEPTORS FAMILY 1 PROFILE DOMAIN-CONTAINING PROTEIN"/>
    <property type="match status" value="1"/>
</dbReference>
<reference evidence="6" key="1">
    <citation type="journal article" date="2008" name="Nat. Genet.">
        <title>The Pristionchus pacificus genome provides a unique perspective on nematode lifestyle and parasitism.</title>
        <authorList>
            <person name="Dieterich C."/>
            <person name="Clifton S.W."/>
            <person name="Schuster L.N."/>
            <person name="Chinwalla A."/>
            <person name="Delehaunty K."/>
            <person name="Dinkelacker I."/>
            <person name="Fulton L."/>
            <person name="Fulton R."/>
            <person name="Godfrey J."/>
            <person name="Minx P."/>
            <person name="Mitreva M."/>
            <person name="Roeseler W."/>
            <person name="Tian H."/>
            <person name="Witte H."/>
            <person name="Yang S.P."/>
            <person name="Wilson R.K."/>
            <person name="Sommer R.J."/>
        </authorList>
    </citation>
    <scope>NUCLEOTIDE SEQUENCE [LARGE SCALE GENOMIC DNA]</scope>
    <source>
        <strain evidence="6">PS312</strain>
    </source>
</reference>
<dbReference type="EnsemblMetazoa" id="PPA12256.1">
    <property type="protein sequence ID" value="PPA12256.1"/>
    <property type="gene ID" value="WBGene00101810"/>
</dbReference>
<evidence type="ECO:0000256" key="4">
    <source>
        <dbReference type="ARBA" id="ARBA00023136"/>
    </source>
</evidence>